<proteinExistence type="predicted"/>
<dbReference type="InterPro" id="IPR000086">
    <property type="entry name" value="NUDIX_hydrolase_dom"/>
</dbReference>
<dbReference type="PANTHER" id="PTHR43046:SF12">
    <property type="entry name" value="GDP-MANNOSE MANNOSYL HYDROLASE"/>
    <property type="match status" value="1"/>
</dbReference>
<dbReference type="Gene3D" id="3.90.79.10">
    <property type="entry name" value="Nucleoside Triphosphate Pyrophosphohydrolase"/>
    <property type="match status" value="1"/>
</dbReference>
<keyword evidence="3 6" id="KW-0378">Hydrolase</keyword>
<dbReference type="InterPro" id="IPR015797">
    <property type="entry name" value="NUDIX_hydrolase-like_dom_sf"/>
</dbReference>
<evidence type="ECO:0000259" key="5">
    <source>
        <dbReference type="PROSITE" id="PS51462"/>
    </source>
</evidence>
<dbReference type="GO" id="GO:0008727">
    <property type="term" value="F:GDP-mannose mannosyl hydrolase activity"/>
    <property type="evidence" value="ECO:0007669"/>
    <property type="project" value="InterPro"/>
</dbReference>
<evidence type="ECO:0000313" key="6">
    <source>
        <dbReference type="EMBL" id="OIQ90658.1"/>
    </source>
</evidence>
<dbReference type="NCBIfam" id="NF011963">
    <property type="entry name" value="PRK15434.1"/>
    <property type="match status" value="1"/>
</dbReference>
<dbReference type="SUPFAM" id="SSF55811">
    <property type="entry name" value="Nudix"/>
    <property type="match status" value="1"/>
</dbReference>
<comment type="cofactor">
    <cofactor evidence="1">
        <name>Mg(2+)</name>
        <dbReference type="ChEBI" id="CHEBI:18420"/>
    </cofactor>
</comment>
<dbReference type="EC" id="3.6.1.-" evidence="6"/>
<protein>
    <submittedName>
        <fullName evidence="6">GDP-mannose mannosyl hydrolase</fullName>
        <ecNumber evidence="6">3.6.1.-</ecNumber>
    </submittedName>
</protein>
<keyword evidence="2" id="KW-0479">Metal-binding</keyword>
<evidence type="ECO:0000256" key="4">
    <source>
        <dbReference type="ARBA" id="ARBA00022842"/>
    </source>
</evidence>
<dbReference type="InterPro" id="IPR033715">
    <property type="entry name" value="GDPMH"/>
</dbReference>
<feature type="domain" description="Nudix hydrolase" evidence="5">
    <location>
        <begin position="15"/>
        <end position="154"/>
    </location>
</feature>
<accession>A0A1J5R5D9</accession>
<evidence type="ECO:0000256" key="1">
    <source>
        <dbReference type="ARBA" id="ARBA00001946"/>
    </source>
</evidence>
<dbReference type="GO" id="GO:0046872">
    <property type="term" value="F:metal ion binding"/>
    <property type="evidence" value="ECO:0007669"/>
    <property type="project" value="UniProtKB-KW"/>
</dbReference>
<dbReference type="CDD" id="cd03430">
    <property type="entry name" value="NUDIX_GDPMH_NudD"/>
    <property type="match status" value="1"/>
</dbReference>
<keyword evidence="4" id="KW-0460">Magnesium</keyword>
<comment type="caution">
    <text evidence="6">The sequence shown here is derived from an EMBL/GenBank/DDBJ whole genome shotgun (WGS) entry which is preliminary data.</text>
</comment>
<dbReference type="AlphaFoldDB" id="A0A1J5R5D9"/>
<reference evidence="6" key="1">
    <citation type="submission" date="2016-10" db="EMBL/GenBank/DDBJ databases">
        <title>Sequence of Gallionella enrichment culture.</title>
        <authorList>
            <person name="Poehlein A."/>
            <person name="Muehling M."/>
            <person name="Daniel R."/>
        </authorList>
    </citation>
    <scope>NUCLEOTIDE SEQUENCE</scope>
</reference>
<organism evidence="6">
    <name type="scientific">mine drainage metagenome</name>
    <dbReference type="NCBI Taxonomy" id="410659"/>
    <lineage>
        <taxon>unclassified sequences</taxon>
        <taxon>metagenomes</taxon>
        <taxon>ecological metagenomes</taxon>
    </lineage>
</organism>
<dbReference type="PANTHER" id="PTHR43046">
    <property type="entry name" value="GDP-MANNOSE MANNOSYL HYDROLASE"/>
    <property type="match status" value="1"/>
</dbReference>
<dbReference type="PROSITE" id="PS51462">
    <property type="entry name" value="NUDIX"/>
    <property type="match status" value="1"/>
</dbReference>
<dbReference type="PIRSF" id="PIRSF037599">
    <property type="entry name" value="GDPMH"/>
    <property type="match status" value="1"/>
</dbReference>
<name>A0A1J5R5D9_9ZZZZ</name>
<dbReference type="Pfam" id="PF00293">
    <property type="entry name" value="NUDIX"/>
    <property type="match status" value="1"/>
</dbReference>
<dbReference type="EMBL" id="MLJW01000284">
    <property type="protein sequence ID" value="OIQ90658.1"/>
    <property type="molecule type" value="Genomic_DNA"/>
</dbReference>
<evidence type="ECO:0000256" key="2">
    <source>
        <dbReference type="ARBA" id="ARBA00022723"/>
    </source>
</evidence>
<evidence type="ECO:0000256" key="3">
    <source>
        <dbReference type="ARBA" id="ARBA00022801"/>
    </source>
</evidence>
<gene>
    <name evidence="6" type="primary">gmm</name>
    <name evidence="6" type="ORF">GALL_274500</name>
</gene>
<sequence length="154" mass="17209">MDVALPRAQWLDVVARTPLVSIDLIVLDDAGHVLLGWRRNRPAQHSWFVPGGVVRKDESLDAAFARIAEAELGVGLSRAQAEFVGVFEHRYDDNFAAAPGITTHYVVLAHRVRLAALPERPADDQHGAFRAFSVEQLRVEPAVHRYTRAYFTEV</sequence>